<dbReference type="UniPathway" id="UPA00056">
    <property type="reaction ID" value="UER00092"/>
</dbReference>
<dbReference type="Pfam" id="PF08436">
    <property type="entry name" value="DXP_redisom_C"/>
    <property type="match status" value="1"/>
</dbReference>
<comment type="cofactor">
    <cofactor evidence="2">
        <name>Mg(2+)</name>
        <dbReference type="ChEBI" id="CHEBI:18420"/>
    </cofactor>
</comment>
<dbReference type="GO" id="GO:0030604">
    <property type="term" value="F:1-deoxy-D-xylulose-5-phosphate reductoisomerase activity"/>
    <property type="evidence" value="ECO:0007669"/>
    <property type="project" value="UniProtKB-EC"/>
</dbReference>
<evidence type="ECO:0000256" key="6">
    <source>
        <dbReference type="ARBA" id="ARBA00022723"/>
    </source>
</evidence>
<evidence type="ECO:0000256" key="3">
    <source>
        <dbReference type="ARBA" id="ARBA00005094"/>
    </source>
</evidence>
<dbReference type="Gene3D" id="3.40.50.720">
    <property type="entry name" value="NAD(P)-binding Rossmann-like Domain"/>
    <property type="match status" value="1"/>
</dbReference>
<dbReference type="EC" id="1.1.1.267" evidence="5"/>
<reference evidence="15" key="1">
    <citation type="submission" date="2018-06" db="EMBL/GenBank/DDBJ databases">
        <authorList>
            <person name="Zhirakovskaya E."/>
        </authorList>
    </citation>
    <scope>NUCLEOTIDE SEQUENCE</scope>
</reference>
<feature type="domain" description="DXP reductoisomerase C-terminal" evidence="14">
    <location>
        <begin position="261"/>
        <end position="376"/>
    </location>
</feature>
<dbReference type="GO" id="GO:0016853">
    <property type="term" value="F:isomerase activity"/>
    <property type="evidence" value="ECO:0007669"/>
    <property type="project" value="UniProtKB-KW"/>
</dbReference>
<comment type="cofactor">
    <cofactor evidence="1">
        <name>Mn(2+)</name>
        <dbReference type="ChEBI" id="CHEBI:29035"/>
    </cofactor>
</comment>
<evidence type="ECO:0000256" key="8">
    <source>
        <dbReference type="ARBA" id="ARBA00023002"/>
    </source>
</evidence>
<dbReference type="FunFam" id="3.40.50.720:FF:000045">
    <property type="entry name" value="1-deoxy-D-xylulose 5-phosphate reductoisomerase"/>
    <property type="match status" value="1"/>
</dbReference>
<name>A0A3B0W3I9_9ZZZZ</name>
<keyword evidence="15" id="KW-0413">Isomerase</keyword>
<dbReference type="InterPro" id="IPR026877">
    <property type="entry name" value="DXPR_C"/>
</dbReference>
<dbReference type="EMBL" id="UOEZ01000084">
    <property type="protein sequence ID" value="VAW39166.1"/>
    <property type="molecule type" value="Genomic_DNA"/>
</dbReference>
<dbReference type="NCBIfam" id="NF009114">
    <property type="entry name" value="PRK12464.1"/>
    <property type="match status" value="1"/>
</dbReference>
<keyword evidence="7" id="KW-0521">NADP</keyword>
<evidence type="ECO:0000313" key="15">
    <source>
        <dbReference type="EMBL" id="VAW39166.1"/>
    </source>
</evidence>
<dbReference type="SUPFAM" id="SSF51735">
    <property type="entry name" value="NAD(P)-binding Rossmann-fold domains"/>
    <property type="match status" value="1"/>
</dbReference>
<gene>
    <name evidence="15" type="ORF">MNBD_DELTA02-845</name>
</gene>
<dbReference type="HAMAP" id="MF_00183">
    <property type="entry name" value="DXP_reductoisom"/>
    <property type="match status" value="1"/>
</dbReference>
<organism evidence="15">
    <name type="scientific">hydrothermal vent metagenome</name>
    <dbReference type="NCBI Taxonomy" id="652676"/>
    <lineage>
        <taxon>unclassified sequences</taxon>
        <taxon>metagenomes</taxon>
        <taxon>ecological metagenomes</taxon>
    </lineage>
</organism>
<dbReference type="NCBIfam" id="TIGR00243">
    <property type="entry name" value="Dxr"/>
    <property type="match status" value="1"/>
</dbReference>
<dbReference type="InterPro" id="IPR003821">
    <property type="entry name" value="DXP_reductoisomerase"/>
</dbReference>
<dbReference type="Pfam" id="PF13288">
    <property type="entry name" value="DXPR_C"/>
    <property type="match status" value="1"/>
</dbReference>
<evidence type="ECO:0000259" key="12">
    <source>
        <dbReference type="Pfam" id="PF02670"/>
    </source>
</evidence>
<feature type="domain" description="1-deoxy-D-xylulose 5-phosphate reductoisomerase N-terminal" evidence="12">
    <location>
        <begin position="6"/>
        <end position="132"/>
    </location>
</feature>
<evidence type="ECO:0000256" key="5">
    <source>
        <dbReference type="ARBA" id="ARBA00012366"/>
    </source>
</evidence>
<keyword evidence="8 15" id="KW-0560">Oxidoreductase</keyword>
<evidence type="ECO:0000256" key="4">
    <source>
        <dbReference type="ARBA" id="ARBA00006825"/>
    </source>
</evidence>
<evidence type="ECO:0000259" key="13">
    <source>
        <dbReference type="Pfam" id="PF08436"/>
    </source>
</evidence>
<sequence length="387" mass="40945">MAKKTIAVLGSTGSIGQSTLDVIRLNPGAFTVAALAAGTNIRLLKKQIKEFAPRFVSVKNKAACLRLKKEFAGSKIEFGSGAEGAAGAASFRGVDIVVSAIVGAAGFLPTLAAIKAGRDIALANKESLVIGGGLVMAAARAKGVRVLPVDSEHSAIFQAMKGHKKNELKRVILTASGGPFVNTPVEELASVTPERALRHPTWTMGRRITIDSATLMNKGFEVIEACALFGLPPSRVSVCIHPQSIVHSIVEFNDGSMISQMGPSDMKGPISYALAYPGRMKSGIEPFELAGKTLEFIEPDLRKFPCLTLAYKVAALGGTYPAALNAADEVAVDIFLKGMIKYTDIYEVVDTVLAGHSSVPADSVEAILEADRWARAQARRAAKKKSR</sequence>
<dbReference type="GO" id="GO:0030145">
    <property type="term" value="F:manganese ion binding"/>
    <property type="evidence" value="ECO:0007669"/>
    <property type="project" value="TreeGrafter"/>
</dbReference>
<comment type="catalytic activity">
    <reaction evidence="11">
        <text>2-C-methyl-D-erythritol 4-phosphate + NADP(+) = 1-deoxy-D-xylulose 5-phosphate + NADPH + H(+)</text>
        <dbReference type="Rhea" id="RHEA:13717"/>
        <dbReference type="ChEBI" id="CHEBI:15378"/>
        <dbReference type="ChEBI" id="CHEBI:57783"/>
        <dbReference type="ChEBI" id="CHEBI:57792"/>
        <dbReference type="ChEBI" id="CHEBI:58262"/>
        <dbReference type="ChEBI" id="CHEBI:58349"/>
        <dbReference type="EC" id="1.1.1.267"/>
    </reaction>
    <physiologicalReaction direction="right-to-left" evidence="11">
        <dbReference type="Rhea" id="RHEA:13719"/>
    </physiologicalReaction>
</comment>
<dbReference type="PIRSF" id="PIRSF006205">
    <property type="entry name" value="Dxp_reductismrs"/>
    <property type="match status" value="1"/>
</dbReference>
<evidence type="ECO:0000256" key="10">
    <source>
        <dbReference type="ARBA" id="ARBA00023229"/>
    </source>
</evidence>
<dbReference type="SUPFAM" id="SSF69055">
    <property type="entry name" value="1-deoxy-D-xylulose-5-phosphate reductoisomerase, C-terminal domain"/>
    <property type="match status" value="1"/>
</dbReference>
<feature type="domain" description="1-deoxy-D-xylulose 5-phosphate reductoisomerase C-terminal" evidence="13">
    <location>
        <begin position="146"/>
        <end position="229"/>
    </location>
</feature>
<proteinExistence type="inferred from homology"/>
<keyword evidence="9" id="KW-0464">Manganese</keyword>
<dbReference type="PANTHER" id="PTHR30525">
    <property type="entry name" value="1-DEOXY-D-XYLULOSE 5-PHOSPHATE REDUCTOISOMERASE"/>
    <property type="match status" value="1"/>
</dbReference>
<dbReference type="Pfam" id="PF02670">
    <property type="entry name" value="DXP_reductoisom"/>
    <property type="match status" value="1"/>
</dbReference>
<protein>
    <recommendedName>
        <fullName evidence="5">1-deoxy-D-xylulose-5-phosphate reductoisomerase</fullName>
        <ecNumber evidence="5">1.1.1.267</ecNumber>
    </recommendedName>
</protein>
<dbReference type="Gene3D" id="1.10.1740.10">
    <property type="match status" value="1"/>
</dbReference>
<dbReference type="GO" id="GO:0051484">
    <property type="term" value="P:isopentenyl diphosphate biosynthetic process, methylerythritol 4-phosphate pathway involved in terpenoid biosynthetic process"/>
    <property type="evidence" value="ECO:0007669"/>
    <property type="project" value="TreeGrafter"/>
</dbReference>
<evidence type="ECO:0000256" key="1">
    <source>
        <dbReference type="ARBA" id="ARBA00001936"/>
    </source>
</evidence>
<keyword evidence="6" id="KW-0479">Metal-binding</keyword>
<dbReference type="AlphaFoldDB" id="A0A3B0W3I9"/>
<evidence type="ECO:0000259" key="14">
    <source>
        <dbReference type="Pfam" id="PF13288"/>
    </source>
</evidence>
<evidence type="ECO:0000256" key="9">
    <source>
        <dbReference type="ARBA" id="ARBA00023211"/>
    </source>
</evidence>
<dbReference type="SUPFAM" id="SSF55347">
    <property type="entry name" value="Glyceraldehyde-3-phosphate dehydrogenase-like, C-terminal domain"/>
    <property type="match status" value="1"/>
</dbReference>
<evidence type="ECO:0000256" key="2">
    <source>
        <dbReference type="ARBA" id="ARBA00001946"/>
    </source>
</evidence>
<dbReference type="InterPro" id="IPR013512">
    <property type="entry name" value="DXP_reductoisomerase_N"/>
</dbReference>
<evidence type="ECO:0000256" key="7">
    <source>
        <dbReference type="ARBA" id="ARBA00022857"/>
    </source>
</evidence>
<dbReference type="GO" id="GO:0070402">
    <property type="term" value="F:NADPH binding"/>
    <property type="evidence" value="ECO:0007669"/>
    <property type="project" value="InterPro"/>
</dbReference>
<keyword evidence="10" id="KW-0414">Isoprene biosynthesis</keyword>
<accession>A0A3B0W3I9</accession>
<comment type="pathway">
    <text evidence="3">Isoprenoid biosynthesis; isopentenyl diphosphate biosynthesis via DXP pathway; isopentenyl diphosphate from 1-deoxy-D-xylulose 5-phosphate: step 1/6.</text>
</comment>
<dbReference type="PANTHER" id="PTHR30525:SF0">
    <property type="entry name" value="1-DEOXY-D-XYLULOSE 5-PHOSPHATE REDUCTOISOMERASE, CHLOROPLASTIC"/>
    <property type="match status" value="1"/>
</dbReference>
<dbReference type="InterPro" id="IPR013644">
    <property type="entry name" value="DXP_reductoisomerase_C"/>
</dbReference>
<evidence type="ECO:0000256" key="11">
    <source>
        <dbReference type="ARBA" id="ARBA00048543"/>
    </source>
</evidence>
<dbReference type="InterPro" id="IPR036169">
    <property type="entry name" value="DXPR_C_sf"/>
</dbReference>
<comment type="similarity">
    <text evidence="4">Belongs to the DXR family.</text>
</comment>
<dbReference type="InterPro" id="IPR036291">
    <property type="entry name" value="NAD(P)-bd_dom_sf"/>
</dbReference>